<dbReference type="InterPro" id="IPR036875">
    <property type="entry name" value="Znf_CCHC_sf"/>
</dbReference>
<protein>
    <submittedName>
        <fullName evidence="22">Retrovirus-related Pol polyprotein from transposon TNT 1-94</fullName>
    </submittedName>
</protein>
<dbReference type="InterPro" id="IPR013103">
    <property type="entry name" value="RVT_2"/>
</dbReference>
<dbReference type="Gene3D" id="3.30.420.10">
    <property type="entry name" value="Ribonuclease H-like superfamily/Ribonuclease H"/>
    <property type="match status" value="1"/>
</dbReference>
<keyword evidence="17" id="KW-0511">Multifunctional enzyme</keyword>
<keyword evidence="15" id="KW-0917">Virion maturation</keyword>
<evidence type="ECO:0000256" key="5">
    <source>
        <dbReference type="ARBA" id="ARBA00022723"/>
    </source>
</evidence>
<dbReference type="InterPro" id="IPR039537">
    <property type="entry name" value="Retrotran_Ty1/copia-like"/>
</dbReference>
<keyword evidence="6" id="KW-0547">Nucleotide-binding</keyword>
<evidence type="ECO:0000256" key="11">
    <source>
        <dbReference type="ARBA" id="ARBA00022842"/>
    </source>
</evidence>
<dbReference type="GO" id="GO:0003676">
    <property type="term" value="F:nucleic acid binding"/>
    <property type="evidence" value="ECO:0007669"/>
    <property type="project" value="InterPro"/>
</dbReference>
<dbReference type="GO" id="GO:0008270">
    <property type="term" value="F:zinc ion binding"/>
    <property type="evidence" value="ECO:0007669"/>
    <property type="project" value="UniProtKB-KW"/>
</dbReference>
<evidence type="ECO:0000256" key="16">
    <source>
        <dbReference type="ARBA" id="ARBA00023172"/>
    </source>
</evidence>
<keyword evidence="16" id="KW-0233">DNA recombination</keyword>
<evidence type="ECO:0000313" key="22">
    <source>
        <dbReference type="WBParaSite" id="SPAL_0000804600.1"/>
    </source>
</evidence>
<keyword evidence="9" id="KW-0378">Hydrolase</keyword>
<evidence type="ECO:0000256" key="2">
    <source>
        <dbReference type="ARBA" id="ARBA00022612"/>
    </source>
</evidence>
<dbReference type="GO" id="GO:0015074">
    <property type="term" value="P:DNA integration"/>
    <property type="evidence" value="ECO:0007669"/>
    <property type="project" value="UniProtKB-KW"/>
</dbReference>
<proteinExistence type="predicted"/>
<dbReference type="PROSITE" id="PS50994">
    <property type="entry name" value="INTEGRASE"/>
    <property type="match status" value="1"/>
</dbReference>
<keyword evidence="14" id="KW-0548">Nucleotidyltransferase</keyword>
<feature type="domain" description="CCHC-type" evidence="19">
    <location>
        <begin position="216"/>
        <end position="231"/>
    </location>
</feature>
<dbReference type="SUPFAM" id="SSF56672">
    <property type="entry name" value="DNA/RNA polymerases"/>
    <property type="match status" value="1"/>
</dbReference>
<keyword evidence="18" id="KW-0862">Zinc</keyword>
<evidence type="ECO:0000256" key="8">
    <source>
        <dbReference type="ARBA" id="ARBA00022759"/>
    </source>
</evidence>
<dbReference type="InterPro" id="IPR054722">
    <property type="entry name" value="PolX-like_BBD"/>
</dbReference>
<dbReference type="PANTHER" id="PTHR42648:SF11">
    <property type="entry name" value="TRANSPOSON TY4-P GAG-POL POLYPROTEIN"/>
    <property type="match status" value="1"/>
</dbReference>
<evidence type="ECO:0000256" key="1">
    <source>
        <dbReference type="ARBA" id="ARBA00002180"/>
    </source>
</evidence>
<keyword evidence="4" id="KW-0540">Nuclease</keyword>
<sequence>MGPEDSKKDIELKLAQAFKIVKGLPFVKLSGPTNFRQWLNDMKTLCLTIGVDFDDMKKLSSQNKDVILRLLNLYIDSELRNDLLDFTCPIELLEEVRTKYLSTSLISRMKLQKSLYHLSMGSEETIMDLISRLNTICRSLKGINVNISEEDKIIILLAALPDRYESFISSLNVKDTYNNIVQRLKAINELPCNKDKLDTNSQTAFYLNQRNNSITCLNCGGKGHVIKQCPSPKIKSYNHKFTHEALLTWPSSNLQSNDSDIEWALSAKGVNYTDKNYIDTTWFLDSGATVHLCRNSKLLVNLVKIDPVSIMVANGQFIHCNWSGQLILSDFIIENVYYNPDLAANLVSLVKLKEIATMFIEDGNICFRRNNSIIKTIQLNKNIVVVNNDIQNKVYSAYKVTPELWHERLLHISNEELNHHIGHRMSNKCVSCSLAKISCSPHPTNDSSVSRPLELVYFDLAGKITPKGLHGEEYYCIALDQYSKATQIIPLKSKSDTLQAIRQIISLWESLVGKPVERVRTDHGKEFENKETLEYFSKKDIIKEWSCVGTPQQISVERYNRYVKENVATIIINRRLPKNTWSLICTSVPYVKNRIRSSATKIEPMKLLGLKFSIEMLRCIGSMVVYKKDEHIKMDMKGNIGVFLAYGPKNSYKIMDIATHNIKITSNVKFYEEYDYVDAKAFYKRLILHETKIPQHITSINELDIYTPTVPVAADTRKCDKVNVDATINHTDKETILDTKDMKTTFDNTTEIDVLNLSNRLEDISISENKTDYIRNPRNVVGSPITKRTRSGDSAFFTISPSGYLEASQSPEWIDSMKKELESLIKNDTWAYVKKSEIDKERIITCKWVYTVKNDGRLKSRLTARGFQQSTQSETYSPTVHPSVLKSIISIGVQIDMKIHTMDCTNAFLQGEFEEDETVYMSLPKGIELINSPPKDNVVCKLLKPIYGLRQSSRCWYRTLVDFLTTNANFNVSDFDSCVLFTHNPTLIIIILYVDDIMILSQNIVLIDKIKQRITSRFEAKDYGQIMNTEYIGLEFKVQYDEIFVSQEIRIRKLIDEYSCLNIVPKKNINVPKGEVLESDILDEKQHSNFRKIVGKLSYISNLSRPDITYSVNYLQRVLEKPRKCHLSLAINIISYLMKFPNLPLHFKKSTRPPLEVYSDASYASSKDSHSTTGILIMVYGAPVYWATKKQSTISLSSSEAEIKAAVEAVKQMIWIKKIFSQIFNKTSFQPILYIDNIPSINIMKNNEITNARMRHTNINLTFLKEVKNSFKYINTNDQLADALTKSVSTQKLLKLFGYEVFKDAEGEVS</sequence>
<organism evidence="21 22">
    <name type="scientific">Strongyloides papillosus</name>
    <name type="common">Intestinal threadworm</name>
    <dbReference type="NCBI Taxonomy" id="174720"/>
    <lineage>
        <taxon>Eukaryota</taxon>
        <taxon>Metazoa</taxon>
        <taxon>Ecdysozoa</taxon>
        <taxon>Nematoda</taxon>
        <taxon>Chromadorea</taxon>
        <taxon>Rhabditida</taxon>
        <taxon>Tylenchina</taxon>
        <taxon>Panagrolaimomorpha</taxon>
        <taxon>Strongyloidoidea</taxon>
        <taxon>Strongyloididae</taxon>
        <taxon>Strongyloides</taxon>
    </lineage>
</organism>
<evidence type="ECO:0000256" key="18">
    <source>
        <dbReference type="PROSITE-ProRule" id="PRU00047"/>
    </source>
</evidence>
<dbReference type="STRING" id="174720.A0A0N5BQ77"/>
<keyword evidence="14" id="KW-0239">DNA-directed DNA polymerase</keyword>
<dbReference type="SUPFAM" id="SSF57756">
    <property type="entry name" value="Retrovirus zinc finger-like domains"/>
    <property type="match status" value="1"/>
</dbReference>
<dbReference type="SMART" id="SM00343">
    <property type="entry name" value="ZnF_C2HC"/>
    <property type="match status" value="1"/>
</dbReference>
<keyword evidence="13" id="KW-0695">RNA-directed DNA polymerase</keyword>
<dbReference type="GO" id="GO:0005524">
    <property type="term" value="F:ATP binding"/>
    <property type="evidence" value="ECO:0007669"/>
    <property type="project" value="UniProtKB-KW"/>
</dbReference>
<evidence type="ECO:0000256" key="17">
    <source>
        <dbReference type="ARBA" id="ARBA00023268"/>
    </source>
</evidence>
<dbReference type="GO" id="GO:0019899">
    <property type="term" value="F:enzyme binding"/>
    <property type="evidence" value="ECO:0007669"/>
    <property type="project" value="UniProtKB-ARBA"/>
</dbReference>
<dbReference type="SUPFAM" id="SSF53098">
    <property type="entry name" value="Ribonuclease H-like"/>
    <property type="match status" value="1"/>
</dbReference>
<evidence type="ECO:0000256" key="4">
    <source>
        <dbReference type="ARBA" id="ARBA00022722"/>
    </source>
</evidence>
<keyword evidence="18" id="KW-0863">Zinc-finger</keyword>
<dbReference type="InterPro" id="IPR001584">
    <property type="entry name" value="Integrase_cat-core"/>
</dbReference>
<evidence type="ECO:0000256" key="15">
    <source>
        <dbReference type="ARBA" id="ARBA00023113"/>
    </source>
</evidence>
<evidence type="ECO:0000259" key="19">
    <source>
        <dbReference type="PROSITE" id="PS50158"/>
    </source>
</evidence>
<keyword evidence="3" id="KW-0645">Protease</keyword>
<dbReference type="InterPro" id="IPR057670">
    <property type="entry name" value="SH3_retrovirus"/>
</dbReference>
<keyword evidence="11" id="KW-0460">Magnesium</keyword>
<evidence type="ECO:0000256" key="7">
    <source>
        <dbReference type="ARBA" id="ARBA00022750"/>
    </source>
</evidence>
<dbReference type="CDD" id="cd09272">
    <property type="entry name" value="RNase_HI_RT_Ty1"/>
    <property type="match status" value="1"/>
</dbReference>
<keyword evidence="10" id="KW-0067">ATP-binding</keyword>
<dbReference type="Proteomes" id="UP000046392">
    <property type="component" value="Unplaced"/>
</dbReference>
<dbReference type="Gene3D" id="4.10.60.10">
    <property type="entry name" value="Zinc finger, CCHC-type"/>
    <property type="match status" value="1"/>
</dbReference>
<evidence type="ECO:0000259" key="20">
    <source>
        <dbReference type="PROSITE" id="PS50994"/>
    </source>
</evidence>
<dbReference type="Pfam" id="PF22936">
    <property type="entry name" value="Pol_BBD"/>
    <property type="match status" value="1"/>
</dbReference>
<dbReference type="PROSITE" id="PS50158">
    <property type="entry name" value="ZF_CCHC"/>
    <property type="match status" value="1"/>
</dbReference>
<dbReference type="GO" id="GO:0042575">
    <property type="term" value="C:DNA polymerase complex"/>
    <property type="evidence" value="ECO:0007669"/>
    <property type="project" value="UniProtKB-ARBA"/>
</dbReference>
<dbReference type="GO" id="GO:0004190">
    <property type="term" value="F:aspartic-type endopeptidase activity"/>
    <property type="evidence" value="ECO:0007669"/>
    <property type="project" value="UniProtKB-KW"/>
</dbReference>
<dbReference type="GO" id="GO:0004519">
    <property type="term" value="F:endonuclease activity"/>
    <property type="evidence" value="ECO:0007669"/>
    <property type="project" value="UniProtKB-KW"/>
</dbReference>
<keyword evidence="7" id="KW-0064">Aspartyl protease</keyword>
<dbReference type="GO" id="GO:0006310">
    <property type="term" value="P:DNA recombination"/>
    <property type="evidence" value="ECO:0007669"/>
    <property type="project" value="UniProtKB-KW"/>
</dbReference>
<evidence type="ECO:0000313" key="21">
    <source>
        <dbReference type="Proteomes" id="UP000046392"/>
    </source>
</evidence>
<reference evidence="22" key="1">
    <citation type="submission" date="2017-02" db="UniProtKB">
        <authorList>
            <consortium name="WormBaseParasite"/>
        </authorList>
    </citation>
    <scope>IDENTIFICATION</scope>
</reference>
<evidence type="ECO:0000256" key="14">
    <source>
        <dbReference type="ARBA" id="ARBA00022932"/>
    </source>
</evidence>
<evidence type="ECO:0000256" key="9">
    <source>
        <dbReference type="ARBA" id="ARBA00022801"/>
    </source>
</evidence>
<dbReference type="InterPro" id="IPR043502">
    <property type="entry name" value="DNA/RNA_pol_sf"/>
</dbReference>
<evidence type="ECO:0000256" key="12">
    <source>
        <dbReference type="ARBA" id="ARBA00022908"/>
    </source>
</evidence>
<keyword evidence="8" id="KW-0255">Endonuclease</keyword>
<evidence type="ECO:0000256" key="3">
    <source>
        <dbReference type="ARBA" id="ARBA00022670"/>
    </source>
</evidence>
<dbReference type="Pfam" id="PF07727">
    <property type="entry name" value="RVT_2"/>
    <property type="match status" value="1"/>
</dbReference>
<comment type="function">
    <text evidence="1">The aspartyl protease (PR) mediates the proteolytic cleavages of the Gag and Gag-Pol polyproteins after assembly of the VLP.</text>
</comment>
<dbReference type="GO" id="GO:0003964">
    <property type="term" value="F:RNA-directed DNA polymerase activity"/>
    <property type="evidence" value="ECO:0007669"/>
    <property type="project" value="UniProtKB-KW"/>
</dbReference>
<feature type="domain" description="Integrase catalytic" evidence="20">
    <location>
        <begin position="448"/>
        <end position="612"/>
    </location>
</feature>
<dbReference type="GO" id="GO:0003887">
    <property type="term" value="F:DNA-directed DNA polymerase activity"/>
    <property type="evidence" value="ECO:0007669"/>
    <property type="project" value="UniProtKB-KW"/>
</dbReference>
<evidence type="ECO:0000256" key="6">
    <source>
        <dbReference type="ARBA" id="ARBA00022741"/>
    </source>
</evidence>
<dbReference type="InterPro" id="IPR036397">
    <property type="entry name" value="RNaseH_sf"/>
</dbReference>
<dbReference type="Pfam" id="PF14223">
    <property type="entry name" value="Retrotran_gag_2"/>
    <property type="match status" value="1"/>
</dbReference>
<keyword evidence="21" id="KW-1185">Reference proteome</keyword>
<dbReference type="GO" id="GO:0006508">
    <property type="term" value="P:proteolysis"/>
    <property type="evidence" value="ECO:0007669"/>
    <property type="project" value="UniProtKB-KW"/>
</dbReference>
<keyword evidence="2" id="KW-1188">Viral release from host cell</keyword>
<dbReference type="InterPro" id="IPR012337">
    <property type="entry name" value="RNaseH-like_sf"/>
</dbReference>
<keyword evidence="14" id="KW-0808">Transferase</keyword>
<dbReference type="InterPro" id="IPR001878">
    <property type="entry name" value="Znf_CCHC"/>
</dbReference>
<name>A0A0N5BQ77_STREA</name>
<evidence type="ECO:0000256" key="10">
    <source>
        <dbReference type="ARBA" id="ARBA00022840"/>
    </source>
</evidence>
<dbReference type="PANTHER" id="PTHR42648">
    <property type="entry name" value="TRANSPOSASE, PUTATIVE-RELATED"/>
    <property type="match status" value="1"/>
</dbReference>
<keyword evidence="12" id="KW-0229">DNA integration</keyword>
<dbReference type="Pfam" id="PF25597">
    <property type="entry name" value="SH3_retrovirus"/>
    <property type="match status" value="1"/>
</dbReference>
<accession>A0A0N5BQ77</accession>
<keyword evidence="5" id="KW-0479">Metal-binding</keyword>
<evidence type="ECO:0000256" key="13">
    <source>
        <dbReference type="ARBA" id="ARBA00022918"/>
    </source>
</evidence>
<dbReference type="WBParaSite" id="SPAL_0000804600.1">
    <property type="protein sequence ID" value="SPAL_0000804600.1"/>
    <property type="gene ID" value="SPAL_0000804600"/>
</dbReference>